<name>A0A1F5N0G4_9BACT</name>
<sequence>MVKPCEASLQTMNGNDVAKLSNRSVRVRSFQIVTGSHGNYLQYVRTIEALAKADMSFGLIADAGEYIGDKVGRNETDVSLKSGWQDKIGEIAEDGSKILAWQRRDETIFTTYQLPSSGLDSGREIMPTTAVTLLEEQGGSINVIEGIEVSKTEQLTLSGSIDQFGLENNPFLQTIPEDIV</sequence>
<dbReference type="EMBL" id="MFEC01000019">
    <property type="protein sequence ID" value="OGE71104.1"/>
    <property type="molecule type" value="Genomic_DNA"/>
</dbReference>
<proteinExistence type="predicted"/>
<dbReference type="AlphaFoldDB" id="A0A1F5N0G4"/>
<evidence type="ECO:0000313" key="1">
    <source>
        <dbReference type="EMBL" id="OGE71104.1"/>
    </source>
</evidence>
<dbReference type="Proteomes" id="UP000177135">
    <property type="component" value="Unassembled WGS sequence"/>
</dbReference>
<comment type="caution">
    <text evidence="1">The sequence shown here is derived from an EMBL/GenBank/DDBJ whole genome shotgun (WGS) entry which is preliminary data.</text>
</comment>
<protein>
    <submittedName>
        <fullName evidence="1">Uncharacterized protein</fullName>
    </submittedName>
</protein>
<reference evidence="1 2" key="1">
    <citation type="journal article" date="2016" name="Nat. Commun.">
        <title>Thousands of microbial genomes shed light on interconnected biogeochemical processes in an aquifer system.</title>
        <authorList>
            <person name="Anantharaman K."/>
            <person name="Brown C.T."/>
            <person name="Hug L.A."/>
            <person name="Sharon I."/>
            <person name="Castelle C.J."/>
            <person name="Probst A.J."/>
            <person name="Thomas B.C."/>
            <person name="Singh A."/>
            <person name="Wilkins M.J."/>
            <person name="Karaoz U."/>
            <person name="Brodie E.L."/>
            <person name="Williams K.H."/>
            <person name="Hubbard S.S."/>
            <person name="Banfield J.F."/>
        </authorList>
    </citation>
    <scope>NUCLEOTIDE SEQUENCE [LARGE SCALE GENOMIC DNA]</scope>
</reference>
<organism evidence="1 2">
    <name type="scientific">Candidatus Daviesbacteria bacterium RIFOXYD1_FULL_41_10</name>
    <dbReference type="NCBI Taxonomy" id="1797801"/>
    <lineage>
        <taxon>Bacteria</taxon>
        <taxon>Candidatus Daviesiibacteriota</taxon>
    </lineage>
</organism>
<evidence type="ECO:0000313" key="2">
    <source>
        <dbReference type="Proteomes" id="UP000177135"/>
    </source>
</evidence>
<accession>A0A1F5N0G4</accession>
<gene>
    <name evidence="1" type="ORF">A2617_04185</name>
</gene>